<sequence length="69" mass="7405">MAAKDELLDELLKGYEKPEDLLGENGIFQELKKALVEKALGAELTHHLGCEKGKKPKAATPETATAKSG</sequence>
<reference evidence="1 2" key="1">
    <citation type="submission" date="2013-11" db="EMBL/GenBank/DDBJ databases">
        <title>Metagenomic analysis of a methanogenic consortium involved in long chain n-alkane degradation.</title>
        <authorList>
            <person name="Davidova I.A."/>
            <person name="Callaghan A.V."/>
            <person name="Wawrik B."/>
            <person name="Pruitt S."/>
            <person name="Marks C."/>
            <person name="Duncan K.E."/>
            <person name="Suflita J.M."/>
        </authorList>
    </citation>
    <scope>NUCLEOTIDE SEQUENCE [LARGE SCALE GENOMIC DNA]</scope>
    <source>
        <strain evidence="1 2">SPR</strain>
    </source>
</reference>
<dbReference type="InParanoid" id="A0A0D2J9N5"/>
<organism evidence="1 2">
    <name type="scientific">Dethiosulfatarculus sandiegensis</name>
    <dbReference type="NCBI Taxonomy" id="1429043"/>
    <lineage>
        <taxon>Bacteria</taxon>
        <taxon>Pseudomonadati</taxon>
        <taxon>Thermodesulfobacteriota</taxon>
        <taxon>Desulfarculia</taxon>
        <taxon>Desulfarculales</taxon>
        <taxon>Desulfarculaceae</taxon>
        <taxon>Dethiosulfatarculus</taxon>
    </lineage>
</organism>
<comment type="caution">
    <text evidence="1">The sequence shown here is derived from an EMBL/GenBank/DDBJ whole genome shotgun (WGS) entry which is preliminary data.</text>
</comment>
<dbReference type="EMBL" id="AZAC01000033">
    <property type="protein sequence ID" value="KIX12401.1"/>
    <property type="molecule type" value="Genomic_DNA"/>
</dbReference>
<name>A0A0D2J9N5_9BACT</name>
<dbReference type="Proteomes" id="UP000032233">
    <property type="component" value="Unassembled WGS sequence"/>
</dbReference>
<evidence type="ECO:0000313" key="2">
    <source>
        <dbReference type="Proteomes" id="UP000032233"/>
    </source>
</evidence>
<evidence type="ECO:0008006" key="3">
    <source>
        <dbReference type="Google" id="ProtNLM"/>
    </source>
</evidence>
<accession>A0A0D2J9N5</accession>
<dbReference type="OrthoDB" id="9815585at2"/>
<dbReference type="AlphaFoldDB" id="A0A0D2J9N5"/>
<dbReference type="STRING" id="1429043.X474_19565"/>
<gene>
    <name evidence="1" type="ORF">X474_19565</name>
</gene>
<keyword evidence="2" id="KW-1185">Reference proteome</keyword>
<evidence type="ECO:0000313" key="1">
    <source>
        <dbReference type="EMBL" id="KIX12401.1"/>
    </source>
</evidence>
<protein>
    <recommendedName>
        <fullName evidence="3">Transposase</fullName>
    </recommendedName>
</protein>
<proteinExistence type="predicted"/>